<accession>A0AAW1V0Q0</accession>
<sequence>MIWMKHLIPKPQISLLFHRDLRYKWKCAFLLEVLFNGLLNLDNGLKPGATVIDKVPRGHLDTYIEDKEHDAFILQKDHFQAQILVVVTTVVVETVLGMAPHQFINVITFTFKI</sequence>
<proteinExistence type="predicted"/>
<protein>
    <submittedName>
        <fullName evidence="1">Uncharacterized protein</fullName>
    </submittedName>
</protein>
<gene>
    <name evidence="1" type="ORF">WA026_017638</name>
</gene>
<reference evidence="1 2" key="1">
    <citation type="submission" date="2023-03" db="EMBL/GenBank/DDBJ databases">
        <title>Genome insight into feeding habits of ladybird beetles.</title>
        <authorList>
            <person name="Li H.-S."/>
            <person name="Huang Y.-H."/>
            <person name="Pang H."/>
        </authorList>
    </citation>
    <scope>NUCLEOTIDE SEQUENCE [LARGE SCALE GENOMIC DNA]</scope>
    <source>
        <strain evidence="1">SYSU_2023b</strain>
        <tissue evidence="1">Whole body</tissue>
    </source>
</reference>
<keyword evidence="2" id="KW-1185">Reference proteome</keyword>
<evidence type="ECO:0000313" key="1">
    <source>
        <dbReference type="EMBL" id="KAK9886719.1"/>
    </source>
</evidence>
<evidence type="ECO:0000313" key="2">
    <source>
        <dbReference type="Proteomes" id="UP001431783"/>
    </source>
</evidence>
<dbReference type="Proteomes" id="UP001431783">
    <property type="component" value="Unassembled WGS sequence"/>
</dbReference>
<name>A0AAW1V0Q0_9CUCU</name>
<dbReference type="AlphaFoldDB" id="A0AAW1V0Q0"/>
<comment type="caution">
    <text evidence="1">The sequence shown here is derived from an EMBL/GenBank/DDBJ whole genome shotgun (WGS) entry which is preliminary data.</text>
</comment>
<dbReference type="EMBL" id="JARQZJ010000101">
    <property type="protein sequence ID" value="KAK9886719.1"/>
    <property type="molecule type" value="Genomic_DNA"/>
</dbReference>
<organism evidence="1 2">
    <name type="scientific">Henosepilachna vigintioctopunctata</name>
    <dbReference type="NCBI Taxonomy" id="420089"/>
    <lineage>
        <taxon>Eukaryota</taxon>
        <taxon>Metazoa</taxon>
        <taxon>Ecdysozoa</taxon>
        <taxon>Arthropoda</taxon>
        <taxon>Hexapoda</taxon>
        <taxon>Insecta</taxon>
        <taxon>Pterygota</taxon>
        <taxon>Neoptera</taxon>
        <taxon>Endopterygota</taxon>
        <taxon>Coleoptera</taxon>
        <taxon>Polyphaga</taxon>
        <taxon>Cucujiformia</taxon>
        <taxon>Coccinelloidea</taxon>
        <taxon>Coccinellidae</taxon>
        <taxon>Epilachninae</taxon>
        <taxon>Epilachnini</taxon>
        <taxon>Henosepilachna</taxon>
    </lineage>
</organism>